<dbReference type="EMBL" id="JADFTS010000004">
    <property type="protein sequence ID" value="KAF9610770.1"/>
    <property type="molecule type" value="Genomic_DNA"/>
</dbReference>
<organism evidence="7 8">
    <name type="scientific">Coptis chinensis</name>
    <dbReference type="NCBI Taxonomy" id="261450"/>
    <lineage>
        <taxon>Eukaryota</taxon>
        <taxon>Viridiplantae</taxon>
        <taxon>Streptophyta</taxon>
        <taxon>Embryophyta</taxon>
        <taxon>Tracheophyta</taxon>
        <taxon>Spermatophyta</taxon>
        <taxon>Magnoliopsida</taxon>
        <taxon>Ranunculales</taxon>
        <taxon>Ranunculaceae</taxon>
        <taxon>Coptidoideae</taxon>
        <taxon>Coptis</taxon>
    </lineage>
</organism>
<keyword evidence="2" id="KW-0547">Nucleotide-binding</keyword>
<dbReference type="GO" id="GO:0006952">
    <property type="term" value="P:defense response"/>
    <property type="evidence" value="ECO:0007669"/>
    <property type="project" value="UniProtKB-KW"/>
</dbReference>
<evidence type="ECO:0008006" key="9">
    <source>
        <dbReference type="Google" id="ProtNLM"/>
    </source>
</evidence>
<feature type="domain" description="Disease resistance N-terminal" evidence="6">
    <location>
        <begin position="5"/>
        <end position="91"/>
    </location>
</feature>
<evidence type="ECO:0000256" key="3">
    <source>
        <dbReference type="ARBA" id="ARBA00022821"/>
    </source>
</evidence>
<dbReference type="GO" id="GO:0043531">
    <property type="term" value="F:ADP binding"/>
    <property type="evidence" value="ECO:0007669"/>
    <property type="project" value="InterPro"/>
</dbReference>
<dbReference type="AlphaFoldDB" id="A0A835I365"/>
<dbReference type="PANTHER" id="PTHR36766:SF40">
    <property type="entry name" value="DISEASE RESISTANCE PROTEIN RGA3"/>
    <property type="match status" value="1"/>
</dbReference>
<keyword evidence="8" id="KW-1185">Reference proteome</keyword>
<keyword evidence="4" id="KW-0067">ATP-binding</keyword>
<dbReference type="OrthoDB" id="5279713at2759"/>
<reference evidence="7 8" key="1">
    <citation type="submission" date="2020-10" db="EMBL/GenBank/DDBJ databases">
        <title>The Coptis chinensis genome and diversification of protoberbering-type alkaloids.</title>
        <authorList>
            <person name="Wang B."/>
            <person name="Shu S."/>
            <person name="Song C."/>
            <person name="Liu Y."/>
        </authorList>
    </citation>
    <scope>NUCLEOTIDE SEQUENCE [LARGE SCALE GENOMIC DNA]</scope>
    <source>
        <strain evidence="7">HL-2020</strain>
        <tissue evidence="7">Leaf</tissue>
    </source>
</reference>
<protein>
    <recommendedName>
        <fullName evidence="9">Disease resistance protein RGA3</fullName>
    </recommendedName>
</protein>
<dbReference type="CDD" id="cd14798">
    <property type="entry name" value="RX-CC_like"/>
    <property type="match status" value="1"/>
</dbReference>
<dbReference type="Pfam" id="PF00931">
    <property type="entry name" value="NB-ARC"/>
    <property type="match status" value="1"/>
</dbReference>
<accession>A0A835I365</accession>
<comment type="caution">
    <text evidence="7">The sequence shown here is derived from an EMBL/GenBank/DDBJ whole genome shotgun (WGS) entry which is preliminary data.</text>
</comment>
<feature type="domain" description="NB-ARC" evidence="5">
    <location>
        <begin position="194"/>
        <end position="353"/>
    </location>
</feature>
<sequence>MAEAIVSTVIDQLASVIGKELEHEVRLVVGVRKEVKKLETKLTLIRAVLEDAEKKEIHENAVKIWLEDLKDVMYDADDVLDEWNTRILISRIEGFTADGSHVANKMCSYLLSPCACFKHGGARYDIAHRIIRERLAEVALTNKDQLHLLPSHSHAEPQQPPQFTSSIVDVSEVFGRNLDKQEILSMLLCETSQQETQVRIPILSIVGTGGFGKTTLAQLVYNEETITTTFKPKIWVCGSDPFDRERVAREIIAQATREKLPEDVVGWELLHQHLCNSVKGKRFLLVLDDVWTGDSGLWESLKLSLNGGERGSKIIITTRNEAVATTIGSIYIHRLAQLSDDGCLDLFRHIAFWGRTQQEQERLKGIGQEITKKCKGVPLAVKTLASLMQCKRAKEDWTDVLKSDVWETQEKGFLPALLLSYHALPSVLKRCFM</sequence>
<dbReference type="Gene3D" id="3.40.50.300">
    <property type="entry name" value="P-loop containing nucleotide triphosphate hydrolases"/>
    <property type="match status" value="1"/>
</dbReference>
<evidence type="ECO:0000313" key="7">
    <source>
        <dbReference type="EMBL" id="KAF9610770.1"/>
    </source>
</evidence>
<dbReference type="InterPro" id="IPR038005">
    <property type="entry name" value="RX-like_CC"/>
</dbReference>
<dbReference type="PRINTS" id="PR00364">
    <property type="entry name" value="DISEASERSIST"/>
</dbReference>
<name>A0A835I365_9MAGN</name>
<evidence type="ECO:0000259" key="6">
    <source>
        <dbReference type="Pfam" id="PF18052"/>
    </source>
</evidence>
<evidence type="ECO:0000256" key="2">
    <source>
        <dbReference type="ARBA" id="ARBA00022741"/>
    </source>
</evidence>
<dbReference type="Proteomes" id="UP000631114">
    <property type="component" value="Unassembled WGS sequence"/>
</dbReference>
<dbReference type="InterPro" id="IPR041118">
    <property type="entry name" value="Rx_N"/>
</dbReference>
<evidence type="ECO:0000313" key="8">
    <source>
        <dbReference type="Proteomes" id="UP000631114"/>
    </source>
</evidence>
<dbReference type="GO" id="GO:0005524">
    <property type="term" value="F:ATP binding"/>
    <property type="evidence" value="ECO:0007669"/>
    <property type="project" value="UniProtKB-KW"/>
</dbReference>
<dbReference type="Gene3D" id="1.20.5.4130">
    <property type="match status" value="1"/>
</dbReference>
<dbReference type="SUPFAM" id="SSF52540">
    <property type="entry name" value="P-loop containing nucleoside triphosphate hydrolases"/>
    <property type="match status" value="1"/>
</dbReference>
<keyword evidence="1" id="KW-0677">Repeat</keyword>
<evidence type="ECO:0000256" key="1">
    <source>
        <dbReference type="ARBA" id="ARBA00022737"/>
    </source>
</evidence>
<proteinExistence type="predicted"/>
<dbReference type="PANTHER" id="PTHR36766">
    <property type="entry name" value="PLANT BROAD-SPECTRUM MILDEW RESISTANCE PROTEIN RPW8"/>
    <property type="match status" value="1"/>
</dbReference>
<dbReference type="InterPro" id="IPR042197">
    <property type="entry name" value="Apaf_helical"/>
</dbReference>
<dbReference type="Pfam" id="PF18052">
    <property type="entry name" value="Rx_N"/>
    <property type="match status" value="1"/>
</dbReference>
<evidence type="ECO:0000256" key="4">
    <source>
        <dbReference type="ARBA" id="ARBA00022840"/>
    </source>
</evidence>
<gene>
    <name evidence="7" type="ORF">IFM89_024626</name>
</gene>
<evidence type="ECO:0000259" key="5">
    <source>
        <dbReference type="Pfam" id="PF00931"/>
    </source>
</evidence>
<keyword evidence="3" id="KW-0611">Plant defense</keyword>
<dbReference type="InterPro" id="IPR002182">
    <property type="entry name" value="NB-ARC"/>
</dbReference>
<dbReference type="InterPro" id="IPR027417">
    <property type="entry name" value="P-loop_NTPase"/>
</dbReference>
<dbReference type="Gene3D" id="1.10.8.430">
    <property type="entry name" value="Helical domain of apoptotic protease-activating factors"/>
    <property type="match status" value="1"/>
</dbReference>